<dbReference type="EMBL" id="QJPH01000371">
    <property type="protein sequence ID" value="PZN75921.1"/>
    <property type="molecule type" value="Genomic_DNA"/>
</dbReference>
<comment type="caution">
    <text evidence="1">The sequence shown here is derived from an EMBL/GenBank/DDBJ whole genome shotgun (WGS) entry which is preliminary data.</text>
</comment>
<accession>A0A2W4QV64</accession>
<organism evidence="1 2">
    <name type="scientific">Candidatus Methylumidiphilus alinenensis</name>
    <dbReference type="NCBI Taxonomy" id="2202197"/>
    <lineage>
        <taxon>Bacteria</taxon>
        <taxon>Pseudomonadati</taxon>
        <taxon>Pseudomonadota</taxon>
        <taxon>Gammaproteobacteria</taxon>
        <taxon>Methylococcales</taxon>
        <taxon>Candidatus Methylumidiphilus</taxon>
    </lineage>
</organism>
<reference evidence="1 2" key="1">
    <citation type="journal article" date="2018" name="Aquat. Microb. Ecol.">
        <title>Gammaproteobacterial methanotrophs dominate.</title>
        <authorList>
            <person name="Rissanen A.J."/>
            <person name="Saarenheimo J."/>
            <person name="Tiirola M."/>
            <person name="Peura S."/>
            <person name="Aalto S.L."/>
            <person name="Karvinen A."/>
            <person name="Nykanen H."/>
        </authorList>
    </citation>
    <scope>NUCLEOTIDE SEQUENCE [LARGE SCALE GENOMIC DNA]</scope>
    <source>
        <strain evidence="1">AMbin10</strain>
    </source>
</reference>
<dbReference type="AlphaFoldDB" id="A0A2W4QV64"/>
<protein>
    <submittedName>
        <fullName evidence="1">Uncharacterized protein</fullName>
    </submittedName>
</protein>
<gene>
    <name evidence="1" type="ORF">DM484_17725</name>
</gene>
<evidence type="ECO:0000313" key="1">
    <source>
        <dbReference type="EMBL" id="PZN75921.1"/>
    </source>
</evidence>
<proteinExistence type="predicted"/>
<feature type="non-terminal residue" evidence="1">
    <location>
        <position position="85"/>
    </location>
</feature>
<dbReference type="Proteomes" id="UP000249396">
    <property type="component" value="Unassembled WGS sequence"/>
</dbReference>
<sequence length="85" mass="9197">MILSYSDANEFGGTKIMLGVQRLALPAMPSQGKPCTPSSPLIAHLPKQSPDIHVGFLSLAVLQQIKTIKIEQAGDKDVRKLLKTD</sequence>
<name>A0A2W4QV64_9GAMM</name>
<evidence type="ECO:0000313" key="2">
    <source>
        <dbReference type="Proteomes" id="UP000249396"/>
    </source>
</evidence>